<dbReference type="eggNOG" id="COG4886">
    <property type="taxonomic scope" value="Bacteria"/>
</dbReference>
<dbReference type="RefSeq" id="WP_056979805.1">
    <property type="nucleotide sequence ID" value="NZ_AZDZ01000019.1"/>
</dbReference>
<dbReference type="OrthoDB" id="2306834at2"/>
<evidence type="ECO:0000313" key="1">
    <source>
        <dbReference type="EMBL" id="KRK79078.1"/>
    </source>
</evidence>
<keyword evidence="2" id="KW-1185">Reference proteome</keyword>
<dbReference type="PATRIC" id="fig|1423775.4.peg.1470"/>
<evidence type="ECO:0000313" key="2">
    <source>
        <dbReference type="Proteomes" id="UP000051248"/>
    </source>
</evidence>
<reference evidence="1 2" key="1">
    <citation type="journal article" date="2015" name="Genome Announc.">
        <title>Expanding the biotechnology potential of lactobacilli through comparative genomics of 213 strains and associated genera.</title>
        <authorList>
            <person name="Sun Z."/>
            <person name="Harris H.M."/>
            <person name="McCann A."/>
            <person name="Guo C."/>
            <person name="Argimon S."/>
            <person name="Zhang W."/>
            <person name="Yang X."/>
            <person name="Jeffery I.B."/>
            <person name="Cooney J.C."/>
            <person name="Kagawa T.F."/>
            <person name="Liu W."/>
            <person name="Song Y."/>
            <person name="Salvetti E."/>
            <person name="Wrobel A."/>
            <person name="Rasinkangas P."/>
            <person name="Parkhill J."/>
            <person name="Rea M.C."/>
            <person name="O'Sullivan O."/>
            <person name="Ritari J."/>
            <person name="Douillard F.P."/>
            <person name="Paul Ross R."/>
            <person name="Yang R."/>
            <person name="Briner A.E."/>
            <person name="Felis G.E."/>
            <person name="de Vos W.M."/>
            <person name="Barrangou R."/>
            <person name="Klaenhammer T.R."/>
            <person name="Caufield P.W."/>
            <person name="Cui Y."/>
            <person name="Zhang H."/>
            <person name="O'Toole P.W."/>
        </authorList>
    </citation>
    <scope>NUCLEOTIDE SEQUENCE [LARGE SCALE GENOMIC DNA]</scope>
    <source>
        <strain evidence="1 2">DSM 19682</strain>
    </source>
</reference>
<gene>
    <name evidence="1" type="ORF">FD03_GL001441</name>
</gene>
<dbReference type="Proteomes" id="UP000051248">
    <property type="component" value="Unassembled WGS sequence"/>
</dbReference>
<protein>
    <recommendedName>
        <fullName evidence="3">Cell surface protein</fullName>
    </recommendedName>
</protein>
<dbReference type="STRING" id="1423775.FD03_GL001441"/>
<dbReference type="AlphaFoldDB" id="A0A0R1K643"/>
<accession>A0A0R1K643</accession>
<sequence length="1070" mass="116407">MKKGKVVTTVGIVVLFCVSLIIGINYSISVHAATAYIPQSTLVSRGPEGIKLGNYFDYNSDSTFSTNHAVSVTSDYYPDTTDILELSNGANQLSSVWSNNKDNYFDASKPQTLSVWLYLGANELISHAGEGVAFVLQNSGTNAISRDLNGNPASGQTLGVWGDDTIPDTTNYSNIIKLPNNTADEVAKRAIQNSWALEFDTNINQTVGKLDYTDNIITLDNDDGDTLKNDPVTQDYDDTGLDDGTTTKQVRDQHIAWNYPGAASTYVVSPTKYLNNTKLNGFLTGQYKTIDQYQMDHDPEKSKEQTDEDADMIYGAKNDVDMTAYATSSKTWHHLTIKYTPPADGNLQTGTGKINYSYNDKKYDGTNGTYKNNGMRYGISDVDMKQFHLTNGQNKLYYGFTGSTGANGSYDALIFETMPSVVEAKADQTITDTTQNKTVTDGSTVSSGDDLKLEYNLNYIDGKAPLSNIRFEHVPIKDLSYGDSNGIIGQINNADGSTSNITKDDLTNYIPDPDSPTVTSQEIIKAINGELSGDTSAVTVTLYAKANTVTSDTTEDSTRSTFIGDLYKKDLASPTFTINANKPHIEPTGGTDNQTVQSSSDFQLLGDITEVNDKNEPQIFKVSDMKISTKINDGSWTTPSTLVGYAASTTNSYNLMSSMNSSALNKEGENHVYIRAIDSNGNVSNVADYKITVNDYTLKAKADNPIIDVTNDDPINITGTFAHIDGAALESGTAEVYIKVTNEDGTTSSERAYSTDNASGKFSVALKPYAYDMNSNADNQAESYDDFLSDWSNTMGLLKEGTNVVSLRIVDADSHKSTPITYTINVPKITPKLTIDSPSQTSVNTNFNIPVKADLGSGYSFNAKNLKYSVTANGVTKTIIPSAPVTNQVGPVSSPFSSTVDAFNFDKNKAYPMTITATDVYGRKSAPLDVSFTYVENILNLSVGNYSFKTLNLNGINNELVPRKGNWDIDVESYKTDWDLSATGSDMYKSLADGSKQKLNGNLVYVDKADQSHLLDNQLIDEDYSGSATDKHTDVSDDWTANEGILLDLYSSEVSGNYTGTINWTLVQAP</sequence>
<dbReference type="EMBL" id="AZDZ01000019">
    <property type="protein sequence ID" value="KRK79078.1"/>
    <property type="molecule type" value="Genomic_DNA"/>
</dbReference>
<name>A0A0R1K643_9LACO</name>
<organism evidence="1 2">
    <name type="scientific">Companilactobacillus nodensis DSM 19682 = JCM 14932 = NBRC 107160</name>
    <dbReference type="NCBI Taxonomy" id="1423775"/>
    <lineage>
        <taxon>Bacteria</taxon>
        <taxon>Bacillati</taxon>
        <taxon>Bacillota</taxon>
        <taxon>Bacilli</taxon>
        <taxon>Lactobacillales</taxon>
        <taxon>Lactobacillaceae</taxon>
        <taxon>Companilactobacillus</taxon>
    </lineage>
</organism>
<evidence type="ECO:0008006" key="3">
    <source>
        <dbReference type="Google" id="ProtNLM"/>
    </source>
</evidence>
<comment type="caution">
    <text evidence="1">The sequence shown here is derived from an EMBL/GenBank/DDBJ whole genome shotgun (WGS) entry which is preliminary data.</text>
</comment>
<proteinExistence type="predicted"/>